<name>A0AAV3JPE5_STRAG</name>
<dbReference type="EMBL" id="ANDB01000013">
    <property type="protein sequence ID" value="EPW17226.1"/>
    <property type="molecule type" value="Genomic_DNA"/>
</dbReference>
<feature type="transmembrane region" description="Helical" evidence="1">
    <location>
        <begin position="12"/>
        <end position="34"/>
    </location>
</feature>
<protein>
    <submittedName>
        <fullName evidence="2">Uncharacterized protein</fullName>
    </submittedName>
</protein>
<sequence>MGATKGGALISGLPGMIIGGAIGFVGRVAGSIAFDAIEIIKRKLLIP</sequence>
<comment type="caution">
    <text evidence="2">The sequence shown here is derived from an EMBL/GenBank/DDBJ whole genome shotgun (WGS) entry which is preliminary data.</text>
</comment>
<keyword evidence="1" id="KW-0472">Membrane</keyword>
<proteinExistence type="predicted"/>
<dbReference type="AlphaFoldDB" id="A0AAV3JPE5"/>
<reference evidence="2 3" key="1">
    <citation type="submission" date="2012-10" db="EMBL/GenBank/DDBJ databases">
        <authorList>
            <person name="Zadoks R.N."/>
            <person name="Moroni P."/>
            <person name="Richards V.P."/>
            <person name="Durkin S.A.S."/>
            <person name="Kim M."/>
            <person name="Pavinski Bitar P.D."/>
            <person name="Stanhope M.J."/>
            <person name="Town C.D."/>
            <person name="Venter J.C."/>
        </authorList>
    </citation>
    <scope>NUCLEOTIDE SEQUENCE [LARGE SCALE GENOMIC DNA]</scope>
    <source>
        <strain evidence="2 3">CCUG 29376</strain>
    </source>
</reference>
<gene>
    <name evidence="2" type="ORF">SAG0055_07470</name>
</gene>
<evidence type="ECO:0000313" key="3">
    <source>
        <dbReference type="Proteomes" id="UP000015267"/>
    </source>
</evidence>
<keyword evidence="1" id="KW-1133">Transmembrane helix</keyword>
<keyword evidence="1" id="KW-0812">Transmembrane</keyword>
<evidence type="ECO:0000313" key="2">
    <source>
        <dbReference type="EMBL" id="EPW17226.1"/>
    </source>
</evidence>
<organism evidence="2 3">
    <name type="scientific">Streptococcus agalactiae CCUG 29376</name>
    <dbReference type="NCBI Taxonomy" id="1105255"/>
    <lineage>
        <taxon>Bacteria</taxon>
        <taxon>Bacillati</taxon>
        <taxon>Bacillota</taxon>
        <taxon>Bacilli</taxon>
        <taxon>Lactobacillales</taxon>
        <taxon>Streptococcaceae</taxon>
        <taxon>Streptococcus</taxon>
    </lineage>
</organism>
<accession>A0AAV3JPE5</accession>
<evidence type="ECO:0000256" key="1">
    <source>
        <dbReference type="SAM" id="Phobius"/>
    </source>
</evidence>
<dbReference type="Proteomes" id="UP000015267">
    <property type="component" value="Unassembled WGS sequence"/>
</dbReference>